<name>A0ABR1SCL3_9PEZI</name>
<evidence type="ECO:0000256" key="3">
    <source>
        <dbReference type="SAM" id="MobiDB-lite"/>
    </source>
</evidence>
<feature type="compositionally biased region" description="Polar residues" evidence="3">
    <location>
        <begin position="575"/>
        <end position="590"/>
    </location>
</feature>
<dbReference type="EMBL" id="JAQQWI010000007">
    <property type="protein sequence ID" value="KAK8029130.1"/>
    <property type="molecule type" value="Genomic_DNA"/>
</dbReference>
<feature type="compositionally biased region" description="Polar residues" evidence="3">
    <location>
        <begin position="788"/>
        <end position="798"/>
    </location>
</feature>
<feature type="compositionally biased region" description="Polar residues" evidence="3">
    <location>
        <begin position="667"/>
        <end position="706"/>
    </location>
</feature>
<keyword evidence="5" id="KW-0732">Signal</keyword>
<sequence length="910" mass="96859">MSWLSIAWLAAGANLAMFVDAQASGWVPGQVNATMCQWQAPRVAAIKDTVYMDGGHLWWFPGMSDGSYGLPTQDDNPLGIIYTLNFSKPFNVNNNVSAIFGTISLTGGGTSANSFAPNYLDGAMLANDNEFFLYGGMTTRTDAYTDPPANEIIGNRFSPYGADKPGFKPGYDRKQLPEGMTRYVTFGGAANSPSENKAWYFGGMRSPSGGPIYVPKSNNSLNPVNTSDTLITLDMTTQYDEKWSNVTLPDTIKGRASPELVWVPVGAQGILVALGGVTFPDYNNGGKMSQNEAQSKADSPSFMANIDIYDIANDKWYTQSTIAGPGQLARGCAVVAVAQDYSSYNIYYYGGFDGLHENSDFNDDVWILSLPSFMWMKIASGKTDHARAAHKCVTPYPDQMMVIGGYPSLKGGNGVPCLKDTQIIQLFNLTEGKWMNSYDPASYHDYGVPEMIHLMIGGDFKGSATMSVPTPSGWSDDGLKKVFETKYPTSKLTHYYPYTPDHYINGTRPGVSGDGNGLPSWVAPVLGVVLGLVFITAVVVLVMLYRRRKLLRKGGMSDRETDENGNRILSWIRGQDSNGKAPTVTTSDDTPNMDEIDNRGAMPPHAHQQAYTQARQQNLRPEVVSHEMPDTPLFEMMDTSARVELDNTGLTPVEVINKHTHFGRTPHSATTPTNPSSLSHYTVSQDHGSISSNSAHRGVGSVSSGRPDSPALGGGGGAAAAAAGAGATAAAAAGAGHTGTPSQPSSPRPLPGRITSQVSNLSRGEAAHLRNTSDASVSSIGVGSTTGDNHQPTRSNAPSPDPVLSPLGENGTLTMGPAMPSPPLAVSPPSTDEQHVSDYMSVVPNQGRNLTPAASTLAGTVAGGASPGQQPSLSPPPPAAASPLRRSYFHESSDDLGERAANDRDTPHRR</sequence>
<dbReference type="PANTHER" id="PTHR46228:SF2">
    <property type="entry name" value="KELCH REPEAT PROTEIN (AFU_ORTHOLOGUE AFUA_4G14350)"/>
    <property type="match status" value="1"/>
</dbReference>
<evidence type="ECO:0000313" key="7">
    <source>
        <dbReference type="Proteomes" id="UP001396898"/>
    </source>
</evidence>
<feature type="compositionally biased region" description="Polar residues" evidence="3">
    <location>
        <begin position="843"/>
        <end position="858"/>
    </location>
</feature>
<feature type="compositionally biased region" description="Basic and acidic residues" evidence="3">
    <location>
        <begin position="888"/>
        <end position="910"/>
    </location>
</feature>
<dbReference type="PANTHER" id="PTHR46228">
    <property type="entry name" value="KELCH DOMAIN-CONTAINING PROTEIN"/>
    <property type="match status" value="1"/>
</dbReference>
<keyword evidence="7" id="KW-1185">Reference proteome</keyword>
<proteinExistence type="predicted"/>
<organism evidence="6 7">
    <name type="scientific">Apiospora marii</name>
    <dbReference type="NCBI Taxonomy" id="335849"/>
    <lineage>
        <taxon>Eukaryota</taxon>
        <taxon>Fungi</taxon>
        <taxon>Dikarya</taxon>
        <taxon>Ascomycota</taxon>
        <taxon>Pezizomycotina</taxon>
        <taxon>Sordariomycetes</taxon>
        <taxon>Xylariomycetidae</taxon>
        <taxon>Amphisphaeriales</taxon>
        <taxon>Apiosporaceae</taxon>
        <taxon>Apiospora</taxon>
    </lineage>
</organism>
<keyword evidence="4" id="KW-0472">Membrane</keyword>
<keyword evidence="1" id="KW-0880">Kelch repeat</keyword>
<keyword evidence="4" id="KW-1133">Transmembrane helix</keyword>
<comment type="caution">
    <text evidence="6">The sequence shown here is derived from an EMBL/GenBank/DDBJ whole genome shotgun (WGS) entry which is preliminary data.</text>
</comment>
<protein>
    <submittedName>
        <fullName evidence="6">Uncharacterized protein</fullName>
    </submittedName>
</protein>
<accession>A0ABR1SCL3</accession>
<dbReference type="InterPro" id="IPR011043">
    <property type="entry name" value="Gal_Oxase/kelch_b-propeller"/>
</dbReference>
<feature type="signal peptide" evidence="5">
    <location>
        <begin position="1"/>
        <end position="21"/>
    </location>
</feature>
<evidence type="ECO:0000256" key="1">
    <source>
        <dbReference type="ARBA" id="ARBA00022441"/>
    </source>
</evidence>
<feature type="region of interest" description="Disordered" evidence="3">
    <location>
        <begin position="732"/>
        <end position="756"/>
    </location>
</feature>
<dbReference type="Proteomes" id="UP001396898">
    <property type="component" value="Unassembled WGS sequence"/>
</dbReference>
<feature type="region of interest" description="Disordered" evidence="3">
    <location>
        <begin position="662"/>
        <end position="720"/>
    </location>
</feature>
<gene>
    <name evidence="6" type="ORF">PG991_006186</name>
</gene>
<feature type="transmembrane region" description="Helical" evidence="4">
    <location>
        <begin position="521"/>
        <end position="545"/>
    </location>
</feature>
<evidence type="ECO:0000256" key="2">
    <source>
        <dbReference type="ARBA" id="ARBA00022737"/>
    </source>
</evidence>
<dbReference type="Gene3D" id="2.120.10.80">
    <property type="entry name" value="Kelch-type beta propeller"/>
    <property type="match status" value="1"/>
</dbReference>
<reference evidence="6 7" key="1">
    <citation type="submission" date="2023-01" db="EMBL/GenBank/DDBJ databases">
        <title>Analysis of 21 Apiospora genomes using comparative genomics revels a genus with tremendous synthesis potential of carbohydrate active enzymes and secondary metabolites.</title>
        <authorList>
            <person name="Sorensen T."/>
        </authorList>
    </citation>
    <scope>NUCLEOTIDE SEQUENCE [LARGE SCALE GENOMIC DNA]</scope>
    <source>
        <strain evidence="6 7">CBS 20057</strain>
    </source>
</reference>
<feature type="compositionally biased region" description="Low complexity" evidence="3">
    <location>
        <begin position="776"/>
        <end position="787"/>
    </location>
</feature>
<feature type="region of interest" description="Disordered" evidence="3">
    <location>
        <begin position="573"/>
        <end position="592"/>
    </location>
</feature>
<keyword evidence="2" id="KW-0677">Repeat</keyword>
<keyword evidence="4" id="KW-0812">Transmembrane</keyword>
<evidence type="ECO:0000256" key="5">
    <source>
        <dbReference type="SAM" id="SignalP"/>
    </source>
</evidence>
<dbReference type="InterPro" id="IPR015915">
    <property type="entry name" value="Kelch-typ_b-propeller"/>
</dbReference>
<evidence type="ECO:0000313" key="6">
    <source>
        <dbReference type="EMBL" id="KAK8029130.1"/>
    </source>
</evidence>
<evidence type="ECO:0000256" key="4">
    <source>
        <dbReference type="SAM" id="Phobius"/>
    </source>
</evidence>
<feature type="chain" id="PRO_5045397923" evidence="5">
    <location>
        <begin position="22"/>
        <end position="910"/>
    </location>
</feature>
<feature type="region of interest" description="Disordered" evidence="3">
    <location>
        <begin position="769"/>
        <end position="910"/>
    </location>
</feature>
<dbReference type="SUPFAM" id="SSF50965">
    <property type="entry name" value="Galactose oxidase, central domain"/>
    <property type="match status" value="1"/>
</dbReference>